<sequence length="2077" mass="201784">MSDITGLRTRKHRRAWDRAIRRFARRAARHAGADLKATALLPLLVFVAAPGAFALPVGEQVQSGNVTINRPNTSSMTINQGSQKGIVNWNGFSIAGNERVDISQPSAQAVLLNRVVGSDASRIAGQLNANGRVFLVNPAGVVFAPGASVNVGSLVASTLGITNDEFLAGKYHFNQNGAPNAKVSIEKGANITASSGGAVALLGAQVDNSGYVSATLGKIAIGAGSDITLDFAGDGLTMLKVNKDVANALISNSGTVQADDGQIVMSVRAADEATASVLNQTGTVRARSIETRNGRIVLDGGATGVTEIGGTLDATAPGSGAGGHIDVTGYHVAVNDGARIDASGAQGGGRVRVGGGAAGKESDIRNADAVWMGPGAQARADALVNGDGGNVVFFGTQAARVYGKVTARGGANGGNGGLIETSALHLDVPGDNIDASAPHGAGGTWLLDPFNVIITDSNQDENPTRDFTATADDTQIGAQAINAQLNSGVNVTVSTGTSGTQAGNITLQGPIAKTSGSSATLTLNAAGSIIAQRVEGASANAEIVAFTNTSAAPTGQLNVMLNANTAGLTDGTAIISLGGTSALPMNIFSNGGFITIGVPQQANGIAPAVVLANAIIDSRAMNFTPPPPPVIGIRAALLDLSPRRVFSPLSRTLQTVVPNAAATAQSGAITLNGNGPATNPAAGRASVGVAIGSGSEIAATSGAVTLTGTGTTGGVSLGAVTVSTAGNISIDGTASAGRGVDIGAAAGAALESTDGAVTLTGRGTTGGVVLNTADVTAFSGVSVSGTASAGVGVSMTGGGAPSIVNVSSGPLAINGTGTAGGVSMETMRLFSLGDLTITGTSAAGVGVALSNTNAESNTGSVTVRGSGGAGGVRTQFGSLSSDEGGVSLDGTSLASGGSARADGVSMSQTPIDASGAITIRGLAALQGPLGAGVTILSAAEGTLRLSSGTPGIRIEGSGNGYSGVAIGNDVPAGTARTVFFNSDVAPAFTPPLTILGTTNGAAVPGGSAAAGVSIANALLNGSDVTLAGSVSGTSAAHGLDIQESTVTATRTLGLRASNLSPTTSSIQVGGVTTALGVPAGTLLLAPGMVTPGASFTVAADDAAPINIGVPGVSGPGYTLDTAFGGRFAAGVANVYIGSASHTGRIALGTVCAAARCASVLPGISGELSIANAGAGSQGIALSGVAGMNRLMLDSAGASSEGAAGIQTNQLLLSGPGRFTLTSAANAIGQVSFAGTGDTSVTGLGQIVVAPLAGNVFDARGNALAPVSTVGGASTLTGDLTLTASANGNAGTGTITTAMPIQSAATRGTTLTMRAADTVSIGYGITSVSAPLNIVADAVRQVIVSGANGLRIAIRTNGGNVTLGTQGGGATGFDGASVTLRLADIDTRIGAPAGAPAATGGVVTIHGVAQPPIPGNGDGAGPLAIAPFGVELDGASITSGSGRIELMGQSLNPAVNPGDGLVLRNASRLASGAGGIDVYGAGSGPGSAGVALLDGSTITSAGGAIDIRGANVGAGAGAEPSSPAFGVALLNGSIDASAPGGAVSIAGSTTTADAGIAYGAVPLPVNAGRVTGPFSITTGPQGTITLRASNDGTATSLVGRSGVGSISTPGGSLFVSPATVDPATFGVAQANAVPITLFGAAATHGLSIDAATYQTFSTGIRTLALGSSTQTGRIVVEGPCAGGASCATRPAVATSLTLQNTGAGSAGIDLPSGLALPGKTLALASAGPVTDPGGIQAQTLLLAGGGDFDLADAGNDVKTLALAGAHDVKFSTPGSFTIGTASANGLDGATGALTTIGGTRPFVTGNLTAISQNGAIALGTPAAPSQLSAGGSIDLVMQNAVFDNASGGTLAAGNVWRVWAKTRDGENRNGIDPGGTLPNFYGCLYGGVCSWNGQPSQNVVPADGNHFIYADRPTATITIGNQTRGEGSPNAPFGFDISGLLGGDQPGSAILVTRPPGSSATPISLAGAYSIDGTFSSPVGYNIVVVPGTLTVTPLQLQGAVFNRTGLQPLFTAQEQTFVYESNTGAVNICVGTNEPILALQQPEGGADTLAAEWKRVRSRPNLNNCLVVNGQHGCGEF</sequence>
<dbReference type="NCBIfam" id="TIGR01901">
    <property type="entry name" value="adhes_NPXG"/>
    <property type="match status" value="1"/>
</dbReference>
<dbReference type="InterPro" id="IPR008638">
    <property type="entry name" value="FhaB/CdiA-like_TPS"/>
</dbReference>
<dbReference type="Proteomes" id="UP000055019">
    <property type="component" value="Unassembled WGS sequence"/>
</dbReference>
<gene>
    <name evidence="5" type="ORF">AWB74_00408</name>
</gene>
<dbReference type="Pfam" id="PF05860">
    <property type="entry name" value="TPS"/>
    <property type="match status" value="1"/>
</dbReference>
<evidence type="ECO:0000256" key="3">
    <source>
        <dbReference type="ARBA" id="ARBA00022729"/>
    </source>
</evidence>
<evidence type="ECO:0000313" key="6">
    <source>
        <dbReference type="Proteomes" id="UP000055019"/>
    </source>
</evidence>
<evidence type="ECO:0000313" key="5">
    <source>
        <dbReference type="EMBL" id="SAL14917.1"/>
    </source>
</evidence>
<dbReference type="PANTHER" id="PTHR12338">
    <property type="entry name" value="AUTOTRANSPORTER"/>
    <property type="match status" value="1"/>
</dbReference>
<dbReference type="InterPro" id="IPR050909">
    <property type="entry name" value="Bact_Autotransporter_VF"/>
</dbReference>
<dbReference type="SMART" id="SM00912">
    <property type="entry name" value="Haemagg_act"/>
    <property type="match status" value="1"/>
</dbReference>
<protein>
    <submittedName>
        <fullName evidence="5">Filamentous hemagglutinin-like protein</fullName>
    </submittedName>
</protein>
<name>A0A158F524_9BURK</name>
<dbReference type="SUPFAM" id="SSF51126">
    <property type="entry name" value="Pectin lyase-like"/>
    <property type="match status" value="1"/>
</dbReference>
<comment type="caution">
    <text evidence="5">The sequence shown here is derived from an EMBL/GenBank/DDBJ whole genome shotgun (WGS) entry which is preliminary data.</text>
</comment>
<dbReference type="OrthoDB" id="218680at2"/>
<dbReference type="GO" id="GO:0005576">
    <property type="term" value="C:extracellular region"/>
    <property type="evidence" value="ECO:0007669"/>
    <property type="project" value="UniProtKB-SubCell"/>
</dbReference>
<dbReference type="InterPro" id="IPR011050">
    <property type="entry name" value="Pectin_lyase_fold/virulence"/>
</dbReference>
<evidence type="ECO:0000256" key="1">
    <source>
        <dbReference type="ARBA" id="ARBA00004613"/>
    </source>
</evidence>
<reference evidence="5" key="1">
    <citation type="submission" date="2016-01" db="EMBL/GenBank/DDBJ databases">
        <authorList>
            <person name="Peeters C."/>
        </authorList>
    </citation>
    <scope>NUCLEOTIDE SEQUENCE [LARGE SCALE GENOMIC DNA]</scope>
    <source>
        <strain evidence="5">LMG 29317</strain>
    </source>
</reference>
<dbReference type="InterPro" id="IPR041286">
    <property type="entry name" value="MBG_2"/>
</dbReference>
<dbReference type="EMBL" id="FCOM02000001">
    <property type="protein sequence ID" value="SAL14917.1"/>
    <property type="molecule type" value="Genomic_DNA"/>
</dbReference>
<dbReference type="Pfam" id="PF18676">
    <property type="entry name" value="MBG_2"/>
    <property type="match status" value="1"/>
</dbReference>
<dbReference type="PANTHER" id="PTHR12338:SF8">
    <property type="entry name" value="HEME_HEMOPEXIN-BINDING PROTEIN"/>
    <property type="match status" value="1"/>
</dbReference>
<comment type="subcellular location">
    <subcellularLocation>
        <location evidence="1">Secreted</location>
    </subcellularLocation>
</comment>
<organism evidence="5 6">
    <name type="scientific">Caballeronia arvi</name>
    <dbReference type="NCBI Taxonomy" id="1777135"/>
    <lineage>
        <taxon>Bacteria</taxon>
        <taxon>Pseudomonadati</taxon>
        <taxon>Pseudomonadota</taxon>
        <taxon>Betaproteobacteria</taxon>
        <taxon>Burkholderiales</taxon>
        <taxon>Burkholderiaceae</taxon>
        <taxon>Caballeronia</taxon>
    </lineage>
</organism>
<dbReference type="InterPro" id="IPR012334">
    <property type="entry name" value="Pectin_lyas_fold"/>
</dbReference>
<keyword evidence="6" id="KW-1185">Reference proteome</keyword>
<accession>A0A158F524</accession>
<evidence type="ECO:0000256" key="2">
    <source>
        <dbReference type="ARBA" id="ARBA00022525"/>
    </source>
</evidence>
<dbReference type="RefSeq" id="WP_061145066.1">
    <property type="nucleotide sequence ID" value="NZ_FCOM02000001.1"/>
</dbReference>
<evidence type="ECO:0000259" key="4">
    <source>
        <dbReference type="SMART" id="SM00912"/>
    </source>
</evidence>
<proteinExistence type="predicted"/>
<dbReference type="Gene3D" id="2.160.20.10">
    <property type="entry name" value="Single-stranded right-handed beta-helix, Pectin lyase-like"/>
    <property type="match status" value="1"/>
</dbReference>
<keyword evidence="3" id="KW-0732">Signal</keyword>
<feature type="domain" description="Filamentous haemagglutinin FhaB/tRNA nuclease CdiA-like TPS" evidence="4">
    <location>
        <begin position="52"/>
        <end position="165"/>
    </location>
</feature>
<keyword evidence="2" id="KW-0964">Secreted</keyword>